<accession>A0A4U1I730</accession>
<dbReference type="InterPro" id="IPR006530">
    <property type="entry name" value="YD"/>
</dbReference>
<feature type="domain" description="Teneurin-like YD-shell" evidence="6">
    <location>
        <begin position="1055"/>
        <end position="1236"/>
    </location>
</feature>
<evidence type="ECO:0000256" key="1">
    <source>
        <dbReference type="ARBA" id="ARBA00022737"/>
    </source>
</evidence>
<feature type="domain" description="Tox-GHH" evidence="4">
    <location>
        <begin position="1442"/>
        <end position="1509"/>
    </location>
</feature>
<dbReference type="Proteomes" id="UP000305539">
    <property type="component" value="Unassembled WGS sequence"/>
</dbReference>
<dbReference type="Gene3D" id="2.180.10.10">
    <property type="entry name" value="RHS repeat-associated core"/>
    <property type="match status" value="4"/>
</dbReference>
<name>A0A4U1I730_9BURK</name>
<dbReference type="CDD" id="cd20743">
    <property type="entry name" value="FIX_RhsA-like"/>
    <property type="match status" value="1"/>
</dbReference>
<protein>
    <submittedName>
        <fullName evidence="7">Sugar-binding protein</fullName>
    </submittedName>
</protein>
<sequence>MSSPAAQTPAVQPTQVAIAPLVQIVKEDAASAVDQFDAWLKSVSDGYITFDRVKSVANAIPVVANILSAIDVVMDIARLIEAESRDFFDYLNLGIDLIGVIPVPPVMGEFRMGARPLLKLAREELIKSGEAVAGATVQAISDAVIGALVAHLSTKFAGEIEAFVQEVQAKLAELLNACAEHARQILEGLAQIFERAAAGTLFDKTGNVRAASTHLQNVGDGFVAHDARKVVGNLWEYLEDGAKAFAKDSANLVTWAANEISPETNQRLKNMAEETRKAIPFVTGKIKGLNSSDVGGLMWLLNALMQAVGKWRAKRLHEGQSVGIKEAGKTEAQLHRAEGELETVGKQAPAKQPGPNDCKNCPKVSSTPNSIGYALGDERIDHADFVLPGALPIVWERTYRSFLAAYDEGELGARWITPYTTRFDIHEAKLVYHDPSGRSIDYPLLPAGATHDDLGEGITLARLDEAWLTLTRGHELLEAYEKRGDAFRLAFIKDRSGNQVTLDYDEQQRLSRLITPQAIVAFMHDGAGHVLEAIQFDAEGERVGRLASYTYDSNGDLISAADRYGNKRDYEYQHHLVTRYTDRTGRGMNLEWDGIGPKAKCIREYADDGSKETKLAWHPDIRLVSATDALGNVSRHYYDIDGYTYRIIHPDGLEEWFYRDANHNLTQHIYPDGSVERFSYDDRGNLIEQRRRDGSVVKLAYDNKDQVTEITDSEGHRWLREYDDAGLVTSQTDPLGNETKYSYNKQGLPTEIVDAKGGAKVLAYDASGQPTSYTDCSGKTTKWQYDAEGRLLETKDAAGGSATYRYGANGQPSAVITPAGTEKLEHDAEGRLLSHTDALNRTTHFSYDAAGRIASRRDAMSQVLAYRYDRIGRLSGLTDPNHATYSFSYDPAGRLLEEIGFDGKETRYAYDAASGRLLSVEEGGQSTELEYDGNGRLSRRAAGESEERFAYDGSGRLIDAQNGFSRVQRFFDPVGNLVREHHAYNVFGERRSYVWRHEYDEIGTRVKTIRPDGHIVDWLTYGSGHVHGMMLDGRELIQFERDDLHRETQRTLSSRIAQSTQYDPAGRVLEQSLKRAGAPAPFAAREYRYDAAGQLKQIDDIRQGVTTYQYDPVGRLLEAISPVAKERFAFDPASNIVDAGSPERARTEDGGLRHENTLPPQTPKVLGNLLKEYAGTHFEYDARGNLLAKQSPQGVQRYEWDAFNRMKAADVEEVNRRHRARYFYDAFGRRIGKEVDGARTVFGWDGDTLAFESVGERSTHYVYEVGSFVPLAQYVAGAVEGVATPEWKTTDRYAPEDDPLQRTPEPASSAHVFYYHCDQIGTPQLLTDELGEVVWEAKYKAWGEAKEVIARVSKAAQVEPRNPIRFQGQQWDEETGYSYNRYRYYDSQHGRFIAQDPIRLAGGINVYQYASNPVTWIDPFGLAPCNLVRYKIRDDITPQAGSRQTGINRAWRGEQDLVRTTGSGTVDWTPAQMDELESTGKVSGFTGHHINNVESNPAWAGDPRNIVFLSNGPNGGDHLNSLQGHRGNYQNPTSGRLIDRSAMITQHQRESENARCR</sequence>
<dbReference type="Pfam" id="PF03527">
    <property type="entry name" value="RHS"/>
    <property type="match status" value="1"/>
</dbReference>
<dbReference type="Pfam" id="PF25023">
    <property type="entry name" value="TEN_YD-shell"/>
    <property type="match status" value="2"/>
</dbReference>
<dbReference type="Pfam" id="PF05593">
    <property type="entry name" value="RHS_repeat"/>
    <property type="match status" value="1"/>
</dbReference>
<dbReference type="PANTHER" id="PTHR32305">
    <property type="match status" value="1"/>
</dbReference>
<dbReference type="RefSeq" id="WP_136893745.1">
    <property type="nucleotide sequence ID" value="NZ_SWJE01000005.1"/>
</dbReference>
<feature type="compositionally biased region" description="Basic and acidic residues" evidence="2">
    <location>
        <begin position="1141"/>
        <end position="1156"/>
    </location>
</feature>
<evidence type="ECO:0000313" key="8">
    <source>
        <dbReference type="Proteomes" id="UP000305539"/>
    </source>
</evidence>
<dbReference type="PANTHER" id="PTHR32305:SF15">
    <property type="entry name" value="PROTEIN RHSA-RELATED"/>
    <property type="match status" value="1"/>
</dbReference>
<dbReference type="InterPro" id="IPR022385">
    <property type="entry name" value="Rhs_assc_core"/>
</dbReference>
<feature type="domain" description="RHS protein conserved region" evidence="3">
    <location>
        <begin position="1312"/>
        <end position="1345"/>
    </location>
</feature>
<dbReference type="Pfam" id="PF15636">
    <property type="entry name" value="Tox-GHH"/>
    <property type="match status" value="1"/>
</dbReference>
<feature type="region of interest" description="Disordered" evidence="2">
    <location>
        <begin position="1135"/>
        <end position="1163"/>
    </location>
</feature>
<dbReference type="NCBIfam" id="TIGR01643">
    <property type="entry name" value="YD_repeat_2x"/>
    <property type="match status" value="7"/>
</dbReference>
<proteinExistence type="predicted"/>
<evidence type="ECO:0000259" key="3">
    <source>
        <dbReference type="Pfam" id="PF03527"/>
    </source>
</evidence>
<feature type="region of interest" description="Disordered" evidence="2">
    <location>
        <begin position="344"/>
        <end position="363"/>
    </location>
</feature>
<evidence type="ECO:0000259" key="4">
    <source>
        <dbReference type="Pfam" id="PF15636"/>
    </source>
</evidence>
<dbReference type="Pfam" id="PF20148">
    <property type="entry name" value="DUF6531"/>
    <property type="match status" value="1"/>
</dbReference>
<dbReference type="InterPro" id="IPR050708">
    <property type="entry name" value="T6SS_VgrG/RHS"/>
</dbReference>
<dbReference type="InterPro" id="IPR031325">
    <property type="entry name" value="RHS_repeat"/>
</dbReference>
<gene>
    <name evidence="7" type="ORF">FAZ69_09560</name>
</gene>
<reference evidence="7 8" key="1">
    <citation type="submission" date="2019-04" db="EMBL/GenBank/DDBJ databases">
        <title>Trinickia sp. 7GSK02, isolated from subtropical forest soil.</title>
        <authorList>
            <person name="Gao Z.-H."/>
            <person name="Qiu L.-H."/>
        </authorList>
    </citation>
    <scope>NUCLEOTIDE SEQUENCE [LARGE SCALE GENOMIC DNA]</scope>
    <source>
        <strain evidence="7 8">7GSK02</strain>
    </source>
</reference>
<feature type="domain" description="DUF6531" evidence="5">
    <location>
        <begin position="370"/>
        <end position="442"/>
    </location>
</feature>
<feature type="domain" description="Teneurin-like YD-shell" evidence="6">
    <location>
        <begin position="740"/>
        <end position="919"/>
    </location>
</feature>
<evidence type="ECO:0000259" key="6">
    <source>
        <dbReference type="Pfam" id="PF25023"/>
    </source>
</evidence>
<comment type="caution">
    <text evidence="7">The sequence shown here is derived from an EMBL/GenBank/DDBJ whole genome shotgun (WGS) entry which is preliminary data.</text>
</comment>
<dbReference type="EMBL" id="SWJE01000005">
    <property type="protein sequence ID" value="TKC89206.1"/>
    <property type="molecule type" value="Genomic_DNA"/>
</dbReference>
<dbReference type="InterPro" id="IPR056823">
    <property type="entry name" value="TEN-like_YD-shell"/>
</dbReference>
<dbReference type="InterPro" id="IPR001826">
    <property type="entry name" value="RHS"/>
</dbReference>
<keyword evidence="8" id="KW-1185">Reference proteome</keyword>
<dbReference type="InterPro" id="IPR045351">
    <property type="entry name" value="DUF6531"/>
</dbReference>
<dbReference type="InterPro" id="IPR028916">
    <property type="entry name" value="Tox-GHH_dom"/>
</dbReference>
<evidence type="ECO:0000259" key="5">
    <source>
        <dbReference type="Pfam" id="PF20148"/>
    </source>
</evidence>
<dbReference type="NCBIfam" id="TIGR03696">
    <property type="entry name" value="Rhs_assc_core"/>
    <property type="match status" value="1"/>
</dbReference>
<evidence type="ECO:0000256" key="2">
    <source>
        <dbReference type="SAM" id="MobiDB-lite"/>
    </source>
</evidence>
<keyword evidence="1" id="KW-0677">Repeat</keyword>
<organism evidence="7 8">
    <name type="scientific">Trinickia terrae</name>
    <dbReference type="NCBI Taxonomy" id="2571161"/>
    <lineage>
        <taxon>Bacteria</taxon>
        <taxon>Pseudomonadati</taxon>
        <taxon>Pseudomonadota</taxon>
        <taxon>Betaproteobacteria</taxon>
        <taxon>Burkholderiales</taxon>
        <taxon>Burkholderiaceae</taxon>
        <taxon>Trinickia</taxon>
    </lineage>
</organism>
<dbReference type="OrthoDB" id="5445630at2"/>
<evidence type="ECO:0000313" key="7">
    <source>
        <dbReference type="EMBL" id="TKC89206.1"/>
    </source>
</evidence>